<dbReference type="EMBL" id="VXIV02002804">
    <property type="protein sequence ID" value="KAF6022808.1"/>
    <property type="molecule type" value="Genomic_DNA"/>
</dbReference>
<organism evidence="1 2">
    <name type="scientific">Bugula neritina</name>
    <name type="common">Brown bryozoan</name>
    <name type="synonym">Sertularia neritina</name>
    <dbReference type="NCBI Taxonomy" id="10212"/>
    <lineage>
        <taxon>Eukaryota</taxon>
        <taxon>Metazoa</taxon>
        <taxon>Spiralia</taxon>
        <taxon>Lophotrochozoa</taxon>
        <taxon>Bryozoa</taxon>
        <taxon>Gymnolaemata</taxon>
        <taxon>Cheilostomatida</taxon>
        <taxon>Flustrina</taxon>
        <taxon>Buguloidea</taxon>
        <taxon>Bugulidae</taxon>
        <taxon>Bugula</taxon>
    </lineage>
</organism>
<protein>
    <submittedName>
        <fullName evidence="1">Uncharacterized protein</fullName>
    </submittedName>
</protein>
<dbReference type="AlphaFoldDB" id="A0A7J7JBR6"/>
<gene>
    <name evidence="1" type="ORF">EB796_018885</name>
</gene>
<name>A0A7J7JBR6_BUGNE</name>
<accession>A0A7J7JBR6</accession>
<evidence type="ECO:0000313" key="2">
    <source>
        <dbReference type="Proteomes" id="UP000593567"/>
    </source>
</evidence>
<proteinExistence type="predicted"/>
<sequence length="114" mass="13559">MHVCLKCLYLSHPNKLYKFHPGNLSLQLPTTVKSMYCMERLVQVFDINYVVLSVWRYDYYGLSGRRHAWLLVTAQVSQPVCMVTEYTDNGWIIPFKSRVLHWRLCWFLVKVDTV</sequence>
<reference evidence="1" key="1">
    <citation type="submission" date="2020-06" db="EMBL/GenBank/DDBJ databases">
        <title>Draft genome of Bugula neritina, a colonial animal packing powerful symbionts and potential medicines.</title>
        <authorList>
            <person name="Rayko M."/>
        </authorList>
    </citation>
    <scope>NUCLEOTIDE SEQUENCE [LARGE SCALE GENOMIC DNA]</scope>
    <source>
        <strain evidence="1">Kwan_BN1</strain>
    </source>
</reference>
<comment type="caution">
    <text evidence="1">The sequence shown here is derived from an EMBL/GenBank/DDBJ whole genome shotgun (WGS) entry which is preliminary data.</text>
</comment>
<dbReference type="Proteomes" id="UP000593567">
    <property type="component" value="Unassembled WGS sequence"/>
</dbReference>
<evidence type="ECO:0000313" key="1">
    <source>
        <dbReference type="EMBL" id="KAF6022808.1"/>
    </source>
</evidence>
<keyword evidence="2" id="KW-1185">Reference proteome</keyword>